<dbReference type="InterPro" id="IPR000640">
    <property type="entry name" value="EFG_V-like"/>
</dbReference>
<keyword evidence="1" id="KW-0547">Nucleotide-binding</keyword>
<keyword evidence="3" id="KW-0342">GTP-binding</keyword>
<dbReference type="NCBIfam" id="TIGR00231">
    <property type="entry name" value="small_GTP"/>
    <property type="match status" value="1"/>
</dbReference>
<reference evidence="6" key="1">
    <citation type="journal article" date="2019" name="Int. J. Syst. Evol. Microbiol.">
        <title>The Global Catalogue of Microorganisms (GCM) 10K type strain sequencing project: providing services to taxonomists for standard genome sequencing and annotation.</title>
        <authorList>
            <consortium name="The Broad Institute Genomics Platform"/>
            <consortium name="The Broad Institute Genome Sequencing Center for Infectious Disease"/>
            <person name="Wu L."/>
            <person name="Ma J."/>
        </authorList>
    </citation>
    <scope>NUCLEOTIDE SEQUENCE [LARGE SCALE GENOMIC DNA]</scope>
    <source>
        <strain evidence="6">JCM 16013</strain>
    </source>
</reference>
<dbReference type="Gene3D" id="3.30.230.10">
    <property type="match status" value="1"/>
</dbReference>
<dbReference type="CDD" id="cd04168">
    <property type="entry name" value="TetM_like"/>
    <property type="match status" value="1"/>
</dbReference>
<dbReference type="InterPro" id="IPR020568">
    <property type="entry name" value="Ribosomal_Su5_D2-typ_SF"/>
</dbReference>
<dbReference type="InterPro" id="IPR031157">
    <property type="entry name" value="G_TR_CS"/>
</dbReference>
<dbReference type="Proteomes" id="UP001499854">
    <property type="component" value="Unassembled WGS sequence"/>
</dbReference>
<dbReference type="InterPro" id="IPR000795">
    <property type="entry name" value="T_Tr_GTP-bd_dom"/>
</dbReference>
<dbReference type="SUPFAM" id="SSF50447">
    <property type="entry name" value="Translation proteins"/>
    <property type="match status" value="1"/>
</dbReference>
<dbReference type="PANTHER" id="PTHR43636">
    <property type="entry name" value="ELONGATION FACTOR G, MITOCHONDRIAL"/>
    <property type="match status" value="1"/>
</dbReference>
<dbReference type="InterPro" id="IPR014721">
    <property type="entry name" value="Ribsml_uS5_D2-typ_fold_subgr"/>
</dbReference>
<evidence type="ECO:0000256" key="1">
    <source>
        <dbReference type="ARBA" id="ARBA00022741"/>
    </source>
</evidence>
<dbReference type="InterPro" id="IPR027417">
    <property type="entry name" value="P-loop_NTPase"/>
</dbReference>
<accession>A0ABP5EL98</accession>
<dbReference type="SUPFAM" id="SSF52540">
    <property type="entry name" value="P-loop containing nucleoside triphosphate hydrolases"/>
    <property type="match status" value="1"/>
</dbReference>
<dbReference type="PROSITE" id="PS51722">
    <property type="entry name" value="G_TR_2"/>
    <property type="match status" value="1"/>
</dbReference>
<keyword evidence="2" id="KW-0648">Protein biosynthesis</keyword>
<gene>
    <name evidence="5" type="primary">otr(A)</name>
    <name evidence="5" type="ORF">GCM10009838_74850</name>
</gene>
<sequence length="642" mass="67858">MPIVNIGILAHVDAGKTSLTERLLFETGAIGRLGSVDAGTTQTDRGEIERRRGITIKSAVAAFEVGDLRVNLIDTPGHSDFVAEVERALGVLDGAVLVLSAVEGVQAHTRRLMKTLRRLRVPTVMFVNKVDRVGAREAELLADVRRLLTPGAVAVTAVDGVGTKAASVRAAALGADDAERLAEHDEGVLAALVEDRVPGQARLWAALAAQTARSEACPVYFGSAITGAGVAELVQGVRDLLPPAGGNAGAELRGTVFAIERGRAGEKSAYVRVHDGELRTRDRTEHGTITALEVIGVDGAATAGPGDIAKVRGLAGIRVGDRFGGAVGGEGGARSADVARDFAAPSLETVVRAADGDATRLHTALVELADQDPLISTRALPSGESSVLLFGEVQKEVIAATLAEVYGVEAWFAPSRTVYTERVVGVGQYQEDMNHYPSTRFWATLGFRVEAGAPGSGRVFRYETELGALPPVFHRTTEETVLKALEQGLDGWAVTDVVVTMVHSGFNSVMSTAGDFRKLAPFVLMRALAEAGTEVYEPCHAFELDVPADAVSGVLSALIAHEAEIEASEGGTVVWTLRGSLPARTVQEVEKVLPGLTHGEAVWLSHPAGDRLVRVRPEGRVRTDGNPGDLEEYLRFLSLERG</sequence>
<keyword evidence="6" id="KW-1185">Reference proteome</keyword>
<dbReference type="InterPro" id="IPR005517">
    <property type="entry name" value="Transl_elong_EFG/EF2_IV"/>
</dbReference>
<dbReference type="InterPro" id="IPR009000">
    <property type="entry name" value="Transl_B-barrel_sf"/>
</dbReference>
<dbReference type="PRINTS" id="PR00315">
    <property type="entry name" value="ELONGATNFCT"/>
</dbReference>
<dbReference type="SMART" id="SM00889">
    <property type="entry name" value="EFG_IV"/>
    <property type="match status" value="1"/>
</dbReference>
<comment type="caution">
    <text evidence="5">The sequence shown here is derived from an EMBL/GenBank/DDBJ whole genome shotgun (WGS) entry which is preliminary data.</text>
</comment>
<dbReference type="Gene3D" id="3.40.50.300">
    <property type="entry name" value="P-loop containing nucleotide triphosphate hydrolases"/>
    <property type="match status" value="1"/>
</dbReference>
<dbReference type="SUPFAM" id="SSF54980">
    <property type="entry name" value="EF-G C-terminal domain-like"/>
    <property type="match status" value="2"/>
</dbReference>
<dbReference type="RefSeq" id="WP_344661934.1">
    <property type="nucleotide sequence ID" value="NZ_BAAAQM010000062.1"/>
</dbReference>
<evidence type="ECO:0000313" key="5">
    <source>
        <dbReference type="EMBL" id="GAA1998526.1"/>
    </source>
</evidence>
<dbReference type="PRINTS" id="PR01037">
    <property type="entry name" value="TCRTETOQM"/>
</dbReference>
<dbReference type="PROSITE" id="PS00301">
    <property type="entry name" value="G_TR_1"/>
    <property type="match status" value="1"/>
</dbReference>
<dbReference type="InterPro" id="IPR035647">
    <property type="entry name" value="EFG_III/V"/>
</dbReference>
<dbReference type="Pfam" id="PF00679">
    <property type="entry name" value="EFG_C"/>
    <property type="match status" value="1"/>
</dbReference>
<proteinExistence type="predicted"/>
<dbReference type="EMBL" id="BAAAQM010000062">
    <property type="protein sequence ID" value="GAA1998526.1"/>
    <property type="molecule type" value="Genomic_DNA"/>
</dbReference>
<dbReference type="Pfam" id="PF03764">
    <property type="entry name" value="EFG_IV"/>
    <property type="match status" value="1"/>
</dbReference>
<dbReference type="SUPFAM" id="SSF54211">
    <property type="entry name" value="Ribosomal protein S5 domain 2-like"/>
    <property type="match status" value="1"/>
</dbReference>
<dbReference type="PANTHER" id="PTHR43636:SF2">
    <property type="entry name" value="ELONGATION FACTOR G, MITOCHONDRIAL"/>
    <property type="match status" value="1"/>
</dbReference>
<evidence type="ECO:0000256" key="2">
    <source>
        <dbReference type="ARBA" id="ARBA00022917"/>
    </source>
</evidence>
<feature type="domain" description="Tr-type G" evidence="4">
    <location>
        <begin position="1"/>
        <end position="245"/>
    </location>
</feature>
<dbReference type="InterPro" id="IPR005225">
    <property type="entry name" value="Small_GTP-bd"/>
</dbReference>
<evidence type="ECO:0000259" key="4">
    <source>
        <dbReference type="PROSITE" id="PS51722"/>
    </source>
</evidence>
<name>A0ABP5EL98_9ACTN</name>
<protein>
    <submittedName>
        <fullName evidence="5">Tetracycline resistance ribosomal protection protein Otr(A)</fullName>
    </submittedName>
</protein>
<organism evidence="5 6">
    <name type="scientific">Catenulispora subtropica</name>
    <dbReference type="NCBI Taxonomy" id="450798"/>
    <lineage>
        <taxon>Bacteria</taxon>
        <taxon>Bacillati</taxon>
        <taxon>Actinomycetota</taxon>
        <taxon>Actinomycetes</taxon>
        <taxon>Catenulisporales</taxon>
        <taxon>Catenulisporaceae</taxon>
        <taxon>Catenulispora</taxon>
    </lineage>
</organism>
<evidence type="ECO:0000256" key="3">
    <source>
        <dbReference type="ARBA" id="ARBA00023134"/>
    </source>
</evidence>
<dbReference type="Pfam" id="PF00009">
    <property type="entry name" value="GTP_EFTU"/>
    <property type="match status" value="1"/>
</dbReference>
<evidence type="ECO:0000313" key="6">
    <source>
        <dbReference type="Proteomes" id="UP001499854"/>
    </source>
</evidence>